<evidence type="ECO:0000256" key="5">
    <source>
        <dbReference type="ARBA" id="ARBA00049629"/>
    </source>
</evidence>
<evidence type="ECO:0000256" key="1">
    <source>
        <dbReference type="ARBA" id="ARBA00004418"/>
    </source>
</evidence>
<keyword evidence="4 7" id="KW-0732">Signal</keyword>
<reference evidence="8" key="2">
    <citation type="submission" date="2020-09" db="EMBL/GenBank/DDBJ databases">
        <authorList>
            <person name="Sun Q."/>
            <person name="Kim S."/>
        </authorList>
    </citation>
    <scope>NUCLEOTIDE SEQUENCE</scope>
    <source>
        <strain evidence="8">KCTC 23714</strain>
    </source>
</reference>
<feature type="chain" id="PRO_5036926577" description="Probable sugar-binding periplasmic protein" evidence="7">
    <location>
        <begin position="25"/>
        <end position="412"/>
    </location>
</feature>
<dbReference type="GO" id="GO:0042597">
    <property type="term" value="C:periplasmic space"/>
    <property type="evidence" value="ECO:0007669"/>
    <property type="project" value="UniProtKB-SubCell"/>
</dbReference>
<dbReference type="EMBL" id="BMYQ01000007">
    <property type="protein sequence ID" value="GGW34988.1"/>
    <property type="molecule type" value="Genomic_DNA"/>
</dbReference>
<dbReference type="PANTHER" id="PTHR43649">
    <property type="entry name" value="ARABINOSE-BINDING PROTEIN-RELATED"/>
    <property type="match status" value="1"/>
</dbReference>
<evidence type="ECO:0000313" key="9">
    <source>
        <dbReference type="Proteomes" id="UP000628984"/>
    </source>
</evidence>
<sequence>MTHSTMRRLLAGAAMFCTPMMAHATDLEITHWWTSGGEAAAVKELAREFEAKTGHTWVDGAIAGSGDVARPVIVSRILGGDPMAATQLNHGQQARELIEAGLLLDLTDIAEKGKWREIVKPASLLDACTVDGRVYCAPLNIHSPQWMWTSPAAFEAAGATPATNWEELKAAAPKLREAGKVPLALGMQGWQQSYLVSGLIIAKGGKDAFYKAYRDADADLLSGEMITQVFGELAIARDLSKGGNVQDWNLATAKIINGEAGAQVMGDWAQGEFAVAGKVAGSDYNCFIGMGGDPVISTGGDAFYFPVNKDAAITEAQKELAKVILSPEAQVAFNLKKGSLPVRGDVDLAAANDCMKKGLETLAAGNVIDSTEQLISPDATGQINDLMSEFFGSDMAPADAQARFAEILTGDK</sequence>
<organism evidence="8 9">
    <name type="scientific">Gemmobacter lanyuensis</name>
    <dbReference type="NCBI Taxonomy" id="1054497"/>
    <lineage>
        <taxon>Bacteria</taxon>
        <taxon>Pseudomonadati</taxon>
        <taxon>Pseudomonadota</taxon>
        <taxon>Alphaproteobacteria</taxon>
        <taxon>Rhodobacterales</taxon>
        <taxon>Paracoccaceae</taxon>
        <taxon>Gemmobacter</taxon>
    </lineage>
</organism>
<proteinExistence type="inferred from homology"/>
<accession>A0A918IW46</accession>
<dbReference type="InterPro" id="IPR006059">
    <property type="entry name" value="SBP"/>
</dbReference>
<dbReference type="AlphaFoldDB" id="A0A918IW46"/>
<reference evidence="8" key="1">
    <citation type="journal article" date="2014" name="Int. J. Syst. Evol. Microbiol.">
        <title>Complete genome sequence of Corynebacterium casei LMG S-19264T (=DSM 44701T), isolated from a smear-ripened cheese.</title>
        <authorList>
            <consortium name="US DOE Joint Genome Institute (JGI-PGF)"/>
            <person name="Walter F."/>
            <person name="Albersmeier A."/>
            <person name="Kalinowski J."/>
            <person name="Ruckert C."/>
        </authorList>
    </citation>
    <scope>NUCLEOTIDE SEQUENCE</scope>
    <source>
        <strain evidence="8">KCTC 23714</strain>
    </source>
</reference>
<evidence type="ECO:0000313" key="8">
    <source>
        <dbReference type="EMBL" id="GGW34988.1"/>
    </source>
</evidence>
<dbReference type="InterPro" id="IPR050490">
    <property type="entry name" value="Bact_solute-bd_prot1"/>
</dbReference>
<dbReference type="RefSeq" id="WP_229804146.1">
    <property type="nucleotide sequence ID" value="NZ_BMYQ01000007.1"/>
</dbReference>
<evidence type="ECO:0000256" key="6">
    <source>
        <dbReference type="ARBA" id="ARBA00049753"/>
    </source>
</evidence>
<dbReference type="PANTHER" id="PTHR43649:SF28">
    <property type="entry name" value="BINDING PROTEIN COMPONENT OF ABC SUGAR TRANSPORTER-RELATED"/>
    <property type="match status" value="1"/>
</dbReference>
<dbReference type="Proteomes" id="UP000628984">
    <property type="component" value="Unassembled WGS sequence"/>
</dbReference>
<evidence type="ECO:0000256" key="3">
    <source>
        <dbReference type="ARBA" id="ARBA00022448"/>
    </source>
</evidence>
<evidence type="ECO:0000256" key="7">
    <source>
        <dbReference type="SAM" id="SignalP"/>
    </source>
</evidence>
<comment type="subcellular location">
    <subcellularLocation>
        <location evidence="1">Periplasm</location>
    </subcellularLocation>
</comment>
<evidence type="ECO:0000256" key="2">
    <source>
        <dbReference type="ARBA" id="ARBA00008520"/>
    </source>
</evidence>
<evidence type="ECO:0000256" key="4">
    <source>
        <dbReference type="ARBA" id="ARBA00022729"/>
    </source>
</evidence>
<dbReference type="SUPFAM" id="SSF53850">
    <property type="entry name" value="Periplasmic binding protein-like II"/>
    <property type="match status" value="1"/>
</dbReference>
<name>A0A918IW46_9RHOB</name>
<dbReference type="Gene3D" id="3.40.190.10">
    <property type="entry name" value="Periplasmic binding protein-like II"/>
    <property type="match status" value="2"/>
</dbReference>
<comment type="caution">
    <text evidence="8">The sequence shown here is derived from an EMBL/GenBank/DDBJ whole genome shotgun (WGS) entry which is preliminary data.</text>
</comment>
<keyword evidence="9" id="KW-1185">Reference proteome</keyword>
<feature type="signal peptide" evidence="7">
    <location>
        <begin position="1"/>
        <end position="24"/>
    </location>
</feature>
<keyword evidence="3" id="KW-0813">Transport</keyword>
<dbReference type="Pfam" id="PF01547">
    <property type="entry name" value="SBP_bac_1"/>
    <property type="match status" value="1"/>
</dbReference>
<protein>
    <recommendedName>
        <fullName evidence="6">Probable sugar-binding periplasmic protein</fullName>
    </recommendedName>
</protein>
<comment type="similarity">
    <text evidence="2">Belongs to the bacterial solute-binding protein 1 family.</text>
</comment>
<gene>
    <name evidence="8" type="ORF">GCM10011452_24380</name>
</gene>
<comment type="function">
    <text evidence="5">Part of a binding-protein-dependent transport system for a sugar.</text>
</comment>